<dbReference type="Proteomes" id="UP001501310">
    <property type="component" value="Unassembled WGS sequence"/>
</dbReference>
<protein>
    <submittedName>
        <fullName evidence="1">Glycerophosphotransferase</fullName>
    </submittedName>
</protein>
<gene>
    <name evidence="1" type="ORF">GCM10022211_23220</name>
</gene>
<evidence type="ECO:0000313" key="2">
    <source>
        <dbReference type="Proteomes" id="UP001501310"/>
    </source>
</evidence>
<organism evidence="1 2">
    <name type="scientific">Sphingomonas humi</name>
    <dbReference type="NCBI Taxonomy" id="335630"/>
    <lineage>
        <taxon>Bacteria</taxon>
        <taxon>Pseudomonadati</taxon>
        <taxon>Pseudomonadota</taxon>
        <taxon>Alphaproteobacteria</taxon>
        <taxon>Sphingomonadales</taxon>
        <taxon>Sphingomonadaceae</taxon>
        <taxon>Sphingomonas</taxon>
    </lineage>
</organism>
<dbReference type="EMBL" id="BAAAZD010000002">
    <property type="protein sequence ID" value="GAA4008857.1"/>
    <property type="molecule type" value="Genomic_DNA"/>
</dbReference>
<dbReference type="RefSeq" id="WP_344710492.1">
    <property type="nucleotide sequence ID" value="NZ_BAAAZD010000002.1"/>
</dbReference>
<comment type="caution">
    <text evidence="1">The sequence shown here is derived from an EMBL/GenBank/DDBJ whole genome shotgun (WGS) entry which is preliminary data.</text>
</comment>
<evidence type="ECO:0000313" key="1">
    <source>
        <dbReference type="EMBL" id="GAA4008857.1"/>
    </source>
</evidence>
<dbReference type="Gene3D" id="3.40.50.12580">
    <property type="match status" value="1"/>
</dbReference>
<reference evidence="2" key="1">
    <citation type="journal article" date="2019" name="Int. J. Syst. Evol. Microbiol.">
        <title>The Global Catalogue of Microorganisms (GCM) 10K type strain sequencing project: providing services to taxonomists for standard genome sequencing and annotation.</title>
        <authorList>
            <consortium name="The Broad Institute Genomics Platform"/>
            <consortium name="The Broad Institute Genome Sequencing Center for Infectious Disease"/>
            <person name="Wu L."/>
            <person name="Ma J."/>
        </authorList>
    </citation>
    <scope>NUCLEOTIDE SEQUENCE [LARGE SCALE GENOMIC DNA]</scope>
    <source>
        <strain evidence="2">JCM 16603</strain>
    </source>
</reference>
<sequence>MTDRRRIAFLYVGGVHHVFHTLPVACALARRENVEITAFCADAAIEATVRQVLDDFPGATVRVERLKRPALLDRLGKPSLTKLPMLWRSRGMLAGMDALVTAECTSIALKRMGVTRPLFVCQPHGAGDRAVSFEPRFRRFDRVLVAGPKTARRMVDSGVEARRVREVGYAKAEYLAARARLLPRPFDNERPIVLYNPHFRSALSSLDRAEEIVRAIREGTDLNLIVAPHIRVFEGASDSELRRWQSLVVPGRVLVDTGSPRMIDMSHVAVADLYLGDVSSQVYEYLLLKPRPCLFVNAHDVAWEDDPDYAFWYLGDVVRPEEVVRGMADALAHPDRYREKQVAAVAETFGPLEGSAERAADAILASLGEPR</sequence>
<dbReference type="SUPFAM" id="SSF53756">
    <property type="entry name" value="UDP-Glycosyltransferase/glycogen phosphorylase"/>
    <property type="match status" value="1"/>
</dbReference>
<accession>A0ABP7SAI1</accession>
<name>A0ABP7SAI1_9SPHN</name>
<dbReference type="InterPro" id="IPR043148">
    <property type="entry name" value="TagF_C"/>
</dbReference>
<proteinExistence type="predicted"/>
<keyword evidence="2" id="KW-1185">Reference proteome</keyword>